<reference evidence="11" key="1">
    <citation type="submission" date="2020-07" db="EMBL/GenBank/DDBJ databases">
        <title>Huge and variable diversity of episymbiotic CPR bacteria and DPANN archaea in groundwater ecosystems.</title>
        <authorList>
            <person name="He C.Y."/>
            <person name="Keren R."/>
            <person name="Whittaker M."/>
            <person name="Farag I.F."/>
            <person name="Doudna J."/>
            <person name="Cate J.H.D."/>
            <person name="Banfield J.F."/>
        </authorList>
    </citation>
    <scope>NUCLEOTIDE SEQUENCE</scope>
    <source>
        <strain evidence="11">NC_groundwater_1586_Pr3_B-0.1um_66_15</strain>
    </source>
</reference>
<comment type="subunit">
    <text evidence="4 8">Monomer.</text>
</comment>
<evidence type="ECO:0000256" key="2">
    <source>
        <dbReference type="ARBA" id="ARBA00004735"/>
    </source>
</evidence>
<dbReference type="Proteomes" id="UP000782610">
    <property type="component" value="Unassembled WGS sequence"/>
</dbReference>
<comment type="pathway">
    <text evidence="2">Porphyrin-containing compound metabolism; protoporphyrin-IX biosynthesis; coproporphyrinogen-III from 5-aminolevulinate: step 2/4.</text>
</comment>
<dbReference type="NCBIfam" id="TIGR00212">
    <property type="entry name" value="hemC"/>
    <property type="match status" value="1"/>
</dbReference>
<dbReference type="PROSITE" id="PS00533">
    <property type="entry name" value="PORPHOBILINOGEN_DEAM"/>
    <property type="match status" value="1"/>
</dbReference>
<dbReference type="EMBL" id="JACRAF010000023">
    <property type="protein sequence ID" value="MBI4921703.1"/>
    <property type="molecule type" value="Genomic_DNA"/>
</dbReference>
<dbReference type="FunFam" id="3.40.190.10:FF:000005">
    <property type="entry name" value="Porphobilinogen deaminase"/>
    <property type="match status" value="1"/>
</dbReference>
<comment type="caution">
    <text evidence="11">The sequence shown here is derived from an EMBL/GenBank/DDBJ whole genome shotgun (WGS) entry which is preliminary data.</text>
</comment>
<evidence type="ECO:0000256" key="8">
    <source>
        <dbReference type="HAMAP-Rule" id="MF_00260"/>
    </source>
</evidence>
<dbReference type="PANTHER" id="PTHR11557:SF0">
    <property type="entry name" value="PORPHOBILINOGEN DEAMINASE"/>
    <property type="match status" value="1"/>
</dbReference>
<dbReference type="AlphaFoldDB" id="A0A933L0G8"/>
<evidence type="ECO:0000259" key="9">
    <source>
        <dbReference type="Pfam" id="PF01379"/>
    </source>
</evidence>
<dbReference type="InterPro" id="IPR022419">
    <property type="entry name" value="Porphobilin_deaminase_cofac_BS"/>
</dbReference>
<gene>
    <name evidence="8 11" type="primary">hemC</name>
    <name evidence="11" type="ORF">HY834_08135</name>
</gene>
<dbReference type="PIRSF" id="PIRSF001438">
    <property type="entry name" value="4pyrrol_synth_OHMeBilane_synth"/>
    <property type="match status" value="1"/>
</dbReference>
<dbReference type="GO" id="GO:0005737">
    <property type="term" value="C:cytoplasm"/>
    <property type="evidence" value="ECO:0007669"/>
    <property type="project" value="UniProtKB-UniRule"/>
</dbReference>
<comment type="function">
    <text evidence="1 8">Tetrapolymerization of the monopyrrole PBG into the hydroxymethylbilane pre-uroporphyrinogen in several discrete steps.</text>
</comment>
<dbReference type="PRINTS" id="PR00151">
    <property type="entry name" value="PORPHBDMNASE"/>
</dbReference>
<comment type="similarity">
    <text evidence="3 8">Belongs to the HMBS family.</text>
</comment>
<protein>
    <recommendedName>
        <fullName evidence="8">Porphobilinogen deaminase</fullName>
        <shortName evidence="8">PBG</shortName>
        <ecNumber evidence="8">2.5.1.61</ecNumber>
    </recommendedName>
    <alternativeName>
        <fullName evidence="8">Hydroxymethylbilane synthase</fullName>
        <shortName evidence="8">HMBS</shortName>
    </alternativeName>
    <alternativeName>
        <fullName evidence="8">Pre-uroporphyrinogen synthase</fullName>
    </alternativeName>
</protein>
<dbReference type="GO" id="GO:0006782">
    <property type="term" value="P:protoporphyrinogen IX biosynthetic process"/>
    <property type="evidence" value="ECO:0007669"/>
    <property type="project" value="UniProtKB-UniRule"/>
</dbReference>
<evidence type="ECO:0000313" key="12">
    <source>
        <dbReference type="Proteomes" id="UP000782610"/>
    </source>
</evidence>
<evidence type="ECO:0000313" key="11">
    <source>
        <dbReference type="EMBL" id="MBI4921703.1"/>
    </source>
</evidence>
<dbReference type="Gene3D" id="3.40.190.10">
    <property type="entry name" value="Periplasmic binding protein-like II"/>
    <property type="match status" value="2"/>
</dbReference>
<comment type="miscellaneous">
    <text evidence="8">The porphobilinogen subunits are added to the dipyrromethane group.</text>
</comment>
<dbReference type="InterPro" id="IPR036803">
    <property type="entry name" value="Porphobilinogen_deaminase_C_sf"/>
</dbReference>
<comment type="catalytic activity">
    <reaction evidence="7 8">
        <text>4 porphobilinogen + H2O = hydroxymethylbilane + 4 NH4(+)</text>
        <dbReference type="Rhea" id="RHEA:13185"/>
        <dbReference type="ChEBI" id="CHEBI:15377"/>
        <dbReference type="ChEBI" id="CHEBI:28938"/>
        <dbReference type="ChEBI" id="CHEBI:57845"/>
        <dbReference type="ChEBI" id="CHEBI:58126"/>
        <dbReference type="EC" id="2.5.1.61"/>
    </reaction>
</comment>
<dbReference type="EC" id="2.5.1.61" evidence="8"/>
<dbReference type="InterPro" id="IPR000860">
    <property type="entry name" value="HemC"/>
</dbReference>
<dbReference type="PANTHER" id="PTHR11557">
    <property type="entry name" value="PORPHOBILINOGEN DEAMINASE"/>
    <property type="match status" value="1"/>
</dbReference>
<evidence type="ECO:0000256" key="6">
    <source>
        <dbReference type="ARBA" id="ARBA00023244"/>
    </source>
</evidence>
<evidence type="ECO:0000256" key="5">
    <source>
        <dbReference type="ARBA" id="ARBA00022679"/>
    </source>
</evidence>
<dbReference type="Pfam" id="PF01379">
    <property type="entry name" value="Porphobil_deam"/>
    <property type="match status" value="1"/>
</dbReference>
<keyword evidence="5 8" id="KW-0808">Transferase</keyword>
<dbReference type="Pfam" id="PF03900">
    <property type="entry name" value="Porphobil_deamC"/>
    <property type="match status" value="1"/>
</dbReference>
<dbReference type="GO" id="GO:0004418">
    <property type="term" value="F:hydroxymethylbilane synthase activity"/>
    <property type="evidence" value="ECO:0007669"/>
    <property type="project" value="UniProtKB-UniRule"/>
</dbReference>
<dbReference type="InterPro" id="IPR022417">
    <property type="entry name" value="Porphobilin_deaminase_N"/>
</dbReference>
<dbReference type="Gene3D" id="3.30.160.40">
    <property type="entry name" value="Porphobilinogen deaminase, C-terminal domain"/>
    <property type="match status" value="1"/>
</dbReference>
<evidence type="ECO:0000256" key="1">
    <source>
        <dbReference type="ARBA" id="ARBA00002869"/>
    </source>
</evidence>
<evidence type="ECO:0000259" key="10">
    <source>
        <dbReference type="Pfam" id="PF03900"/>
    </source>
</evidence>
<dbReference type="HAMAP" id="MF_00260">
    <property type="entry name" value="Porphobil_deam"/>
    <property type="match status" value="1"/>
</dbReference>
<evidence type="ECO:0000256" key="7">
    <source>
        <dbReference type="ARBA" id="ARBA00048169"/>
    </source>
</evidence>
<name>A0A933L0G8_9HYPH</name>
<feature type="domain" description="Porphobilinogen deaminase C-terminal" evidence="10">
    <location>
        <begin position="229"/>
        <end position="297"/>
    </location>
</feature>
<evidence type="ECO:0000256" key="3">
    <source>
        <dbReference type="ARBA" id="ARBA00005638"/>
    </source>
</evidence>
<comment type="cofactor">
    <cofactor evidence="8">
        <name>dipyrromethane</name>
        <dbReference type="ChEBI" id="CHEBI:60342"/>
    </cofactor>
    <text evidence="8">Binds 1 dipyrromethane group covalently.</text>
</comment>
<organism evidence="11 12">
    <name type="scientific">Devosia nanyangense</name>
    <dbReference type="NCBI Taxonomy" id="1228055"/>
    <lineage>
        <taxon>Bacteria</taxon>
        <taxon>Pseudomonadati</taxon>
        <taxon>Pseudomonadota</taxon>
        <taxon>Alphaproteobacteria</taxon>
        <taxon>Hyphomicrobiales</taxon>
        <taxon>Devosiaceae</taxon>
        <taxon>Devosia</taxon>
    </lineage>
</organism>
<dbReference type="SUPFAM" id="SSF54782">
    <property type="entry name" value="Porphobilinogen deaminase (hydroxymethylbilane synthase), C-terminal domain"/>
    <property type="match status" value="1"/>
</dbReference>
<sequence>MQSTPFLRIGSRGSLLALTQARLVRRLLAEAHGVPEADIEILTITTSGDKLTEAPLSEVGGKGLFSKEIEAALEAGEIDLGVHSSKDMATRLPDGLILAAFLEREDIRDAFVSLKVKTLDALPQGAKLGSSSLRRSSQMLRARPDLQIVPFRGNVDTRLRKLAEGVADATLLAVAGLNRLGRQSQITAYLDPERFPPAPAQGAIGLEIRAADNRTAELIKPLDHTPTTLAVRAERALLGALDGSCRTAIGVVSRIDGDSLTLRAEILSPDGRLAIDGTLSGPVADPERIGHDLGQILRDKAGSDFLKLFPA</sequence>
<dbReference type="SUPFAM" id="SSF53850">
    <property type="entry name" value="Periplasmic binding protein-like II"/>
    <property type="match status" value="1"/>
</dbReference>
<proteinExistence type="inferred from homology"/>
<keyword evidence="6 8" id="KW-0627">Porphyrin biosynthesis</keyword>
<feature type="domain" description="Porphobilinogen deaminase N-terminal" evidence="9">
    <location>
        <begin position="7"/>
        <end position="216"/>
    </location>
</feature>
<evidence type="ECO:0000256" key="4">
    <source>
        <dbReference type="ARBA" id="ARBA00011245"/>
    </source>
</evidence>
<feature type="modified residue" description="S-(dipyrrolylmethanemethyl)cysteine" evidence="8">
    <location>
        <position position="245"/>
    </location>
</feature>
<accession>A0A933L0G8</accession>
<dbReference type="InterPro" id="IPR022418">
    <property type="entry name" value="Porphobilinogen_deaminase_C"/>
</dbReference>